<dbReference type="OrthoDB" id="62952at2759"/>
<protein>
    <submittedName>
        <fullName evidence="1">Uncharacterized protein</fullName>
    </submittedName>
</protein>
<gene>
    <name evidence="1" type="ORF">GLAREA_07218</name>
</gene>
<organism evidence="1 2">
    <name type="scientific">Glarea lozoyensis (strain ATCC 20868 / MF5171)</name>
    <dbReference type="NCBI Taxonomy" id="1116229"/>
    <lineage>
        <taxon>Eukaryota</taxon>
        <taxon>Fungi</taxon>
        <taxon>Dikarya</taxon>
        <taxon>Ascomycota</taxon>
        <taxon>Pezizomycotina</taxon>
        <taxon>Leotiomycetes</taxon>
        <taxon>Helotiales</taxon>
        <taxon>Helotiaceae</taxon>
        <taxon>Glarea</taxon>
    </lineage>
</organism>
<evidence type="ECO:0000313" key="1">
    <source>
        <dbReference type="EMBL" id="EPE34205.1"/>
    </source>
</evidence>
<keyword evidence="2" id="KW-1185">Reference proteome</keyword>
<evidence type="ECO:0000313" key="2">
    <source>
        <dbReference type="Proteomes" id="UP000016922"/>
    </source>
</evidence>
<dbReference type="PANTHER" id="PTHR42085:SF2">
    <property type="entry name" value="F-BOX DOMAIN-CONTAINING PROTEIN"/>
    <property type="match status" value="1"/>
</dbReference>
<accession>S3D913</accession>
<dbReference type="eggNOG" id="ENOG502SX9B">
    <property type="taxonomic scope" value="Eukaryota"/>
</dbReference>
<dbReference type="EMBL" id="KE145357">
    <property type="protein sequence ID" value="EPE34205.1"/>
    <property type="molecule type" value="Genomic_DNA"/>
</dbReference>
<dbReference type="AlphaFoldDB" id="S3D913"/>
<dbReference type="STRING" id="1116229.S3D913"/>
<dbReference type="OMA" id="SFLNCIG"/>
<dbReference type="HOGENOM" id="CLU_077468_1_0_1"/>
<name>S3D913_GLAL2</name>
<dbReference type="GeneID" id="19466271"/>
<dbReference type="Proteomes" id="UP000016922">
    <property type="component" value="Unassembled WGS sequence"/>
</dbReference>
<reference evidence="1 2" key="1">
    <citation type="journal article" date="2013" name="BMC Genomics">
        <title>Genomics-driven discovery of the pneumocandin biosynthetic gene cluster in the fungus Glarea lozoyensis.</title>
        <authorList>
            <person name="Chen L."/>
            <person name="Yue Q."/>
            <person name="Zhang X."/>
            <person name="Xiang M."/>
            <person name="Wang C."/>
            <person name="Li S."/>
            <person name="Che Y."/>
            <person name="Ortiz-Lopez F.J."/>
            <person name="Bills G.F."/>
            <person name="Liu X."/>
            <person name="An Z."/>
        </authorList>
    </citation>
    <scope>NUCLEOTIDE SEQUENCE [LARGE SCALE GENOMIC DNA]</scope>
    <source>
        <strain evidence="2">ATCC 20868 / MF5171</strain>
    </source>
</reference>
<proteinExistence type="predicted"/>
<dbReference type="KEGG" id="glz:GLAREA_07218"/>
<dbReference type="InterPro" id="IPR038883">
    <property type="entry name" value="AN11006-like"/>
</dbReference>
<dbReference type="PANTHER" id="PTHR42085">
    <property type="entry name" value="F-BOX DOMAIN-CONTAINING PROTEIN"/>
    <property type="match status" value="1"/>
</dbReference>
<sequence length="210" mass="23801">MEFFNFPLEIRLQIYNSLLIYHDTIIFRACGGSLLPPLYLPQDHDLHPALLRLNKHIYNEASPSLYSHNRFQFPDILTPGPWTYSARIHPFLDQIGHHVALLRHICISFHVFQSLEEESACAHGRNLDLIGELCTGLATLELCLPADGVDVEPISEQNLDLLDARLKVMPSPVEVRVVFQVYSGGALADERVKLRERGWTVAVNVLPKKT</sequence>
<dbReference type="RefSeq" id="XP_008079357.1">
    <property type="nucleotide sequence ID" value="XM_008081166.1"/>
</dbReference>